<dbReference type="Proteomes" id="UP001163324">
    <property type="component" value="Chromosome 9"/>
</dbReference>
<sequence length="323" mass="35725">MVRALTNRGWLRATLTTSPFSSPSAAVTARRTYASMGQRLAYDLHEPARPRADERTRPILFLHGLFGAKKNNRGISKALARDLGRFVYALDLRNHGDSPHDPRHDYEAMADDVTEFIRHHGLKDSTIIGHSMGAKAAMTLALRSPELLSDIVSVDNAPTDKVLGRAFAGYVRAMKRVDEAGVSRLADADAILAEVEDSLPVRQFLLGNLYREKTSSPSGSSSSSSGGNTSTTLRFRIPLDILSKSLDHMGDFPHRDPSAARFEKPALFVRGTRSTYVPDDVLPLVGQFFPRFRLADVDAGHWLISEKPEEFRRAVVEFLEPAD</sequence>
<evidence type="ECO:0000313" key="2">
    <source>
        <dbReference type="Proteomes" id="UP001163324"/>
    </source>
</evidence>
<gene>
    <name evidence="1" type="ORF">N3K66_008430</name>
</gene>
<keyword evidence="2" id="KW-1185">Reference proteome</keyword>
<evidence type="ECO:0000313" key="1">
    <source>
        <dbReference type="EMBL" id="KAI9896258.1"/>
    </source>
</evidence>
<accession>A0ACC0UQK1</accession>
<organism evidence="1 2">
    <name type="scientific">Trichothecium roseum</name>
    <dbReference type="NCBI Taxonomy" id="47278"/>
    <lineage>
        <taxon>Eukaryota</taxon>
        <taxon>Fungi</taxon>
        <taxon>Dikarya</taxon>
        <taxon>Ascomycota</taxon>
        <taxon>Pezizomycotina</taxon>
        <taxon>Sordariomycetes</taxon>
        <taxon>Hypocreomycetidae</taxon>
        <taxon>Hypocreales</taxon>
        <taxon>Hypocreales incertae sedis</taxon>
        <taxon>Trichothecium</taxon>
    </lineage>
</organism>
<dbReference type="EMBL" id="CM047948">
    <property type="protein sequence ID" value="KAI9896258.1"/>
    <property type="molecule type" value="Genomic_DNA"/>
</dbReference>
<name>A0ACC0UQK1_9HYPO</name>
<reference evidence="1" key="1">
    <citation type="submission" date="2022-10" db="EMBL/GenBank/DDBJ databases">
        <title>Complete Genome of Trichothecium roseum strain YXFP-22015, a Plant Pathogen Isolated from Citrus.</title>
        <authorList>
            <person name="Wang Y."/>
            <person name="Zhu L."/>
        </authorList>
    </citation>
    <scope>NUCLEOTIDE SEQUENCE</scope>
    <source>
        <strain evidence="1">YXFP-22015</strain>
    </source>
</reference>
<proteinExistence type="predicted"/>
<comment type="caution">
    <text evidence="1">The sequence shown here is derived from an EMBL/GenBank/DDBJ whole genome shotgun (WGS) entry which is preliminary data.</text>
</comment>
<protein>
    <submittedName>
        <fullName evidence="1">Uncharacterized protein</fullName>
    </submittedName>
</protein>